<feature type="signal peptide" evidence="1">
    <location>
        <begin position="1"/>
        <end position="21"/>
    </location>
</feature>
<reference evidence="2" key="1">
    <citation type="submission" date="2021-08" db="EMBL/GenBank/DDBJ databases">
        <authorList>
            <person name="Stevens D.C."/>
        </authorList>
    </citation>
    <scope>NUCLEOTIDE SEQUENCE</scope>
    <source>
        <strain evidence="2">DSM 53165</strain>
    </source>
</reference>
<name>A0ABS7TUP1_9BACT</name>
<dbReference type="RefSeq" id="WP_224193527.1">
    <property type="nucleotide sequence ID" value="NZ_JAIRAU010000027.1"/>
</dbReference>
<evidence type="ECO:0000313" key="2">
    <source>
        <dbReference type="EMBL" id="MBZ5711766.1"/>
    </source>
</evidence>
<dbReference type="Proteomes" id="UP001139031">
    <property type="component" value="Unassembled WGS sequence"/>
</dbReference>
<dbReference type="PROSITE" id="PS51257">
    <property type="entry name" value="PROKAR_LIPOPROTEIN"/>
    <property type="match status" value="1"/>
</dbReference>
<proteinExistence type="predicted"/>
<organism evidence="2 3">
    <name type="scientific">Nannocystis pusilla</name>
    <dbReference type="NCBI Taxonomy" id="889268"/>
    <lineage>
        <taxon>Bacteria</taxon>
        <taxon>Pseudomonadati</taxon>
        <taxon>Myxococcota</taxon>
        <taxon>Polyangia</taxon>
        <taxon>Nannocystales</taxon>
        <taxon>Nannocystaceae</taxon>
        <taxon>Nannocystis</taxon>
    </lineage>
</organism>
<evidence type="ECO:0000256" key="1">
    <source>
        <dbReference type="SAM" id="SignalP"/>
    </source>
</evidence>
<keyword evidence="3" id="KW-1185">Reference proteome</keyword>
<comment type="caution">
    <text evidence="2">The sequence shown here is derived from an EMBL/GenBank/DDBJ whole genome shotgun (WGS) entry which is preliminary data.</text>
</comment>
<sequence>MRASDIVIVLSALATSGLACASAPKPEATEVPAGPAPRGEAACRHELGRCGGHTPGDGKCGGAAADSSSIVKNGLEEVVLEPGKFAEINLEMAEGTSTEVTFTAAGGPLEWNVHSHDGDQVVIHSQGTGTEGKVRFVAPRAGLYSYLWTNASAAPIRLTAHLAANGQVRVHSIEPGQ</sequence>
<evidence type="ECO:0000313" key="3">
    <source>
        <dbReference type="Proteomes" id="UP001139031"/>
    </source>
</evidence>
<protein>
    <submittedName>
        <fullName evidence="2">Uncharacterized protein</fullName>
    </submittedName>
</protein>
<accession>A0ABS7TUP1</accession>
<feature type="chain" id="PRO_5047409529" evidence="1">
    <location>
        <begin position="22"/>
        <end position="177"/>
    </location>
</feature>
<keyword evidence="1" id="KW-0732">Signal</keyword>
<gene>
    <name evidence="2" type="ORF">K7C98_21195</name>
</gene>
<dbReference type="EMBL" id="JAIRAU010000027">
    <property type="protein sequence ID" value="MBZ5711766.1"/>
    <property type="molecule type" value="Genomic_DNA"/>
</dbReference>